<sequence length="500" mass="56841">MKQESIKMNGFPLALQLLVVLPKLDANEIGEEFHGYWDDEVQERTIVYLEGLINTGHVFKNDVWHGGDDSSVLYIHKVKEHVAARAGHKKHVLSRKPECGRILKDSDFENTDADEGESSGLKRKRVVQTNRKVKRKKERHSSRKQQTIQKFMIREGHATVSELKKWMESKIEVFVSAYKEENKLLYERISKAEKELKELRRNRVVKRSRRRLNFGRKAKATKKKKYSKSKSGGDVIEEDNVHEAEASLKAVFSLVYTKNLNTRRSGSGNGSAKNNTEETYCGQSPVDESEYENGTDDKLDPMEEDVKVKAIKDDGQESMDTILDGGQAAADRDDNLTTQKPDDTVAICSFSHQMVVDGGRRSVDKDVNLTTQRQDDIVDELQIQSSNGEPMDEIVDGGREVVDKVTLYKNESEIKSSNVEPIDIGCQQLNIVVKNKEDLVQSSKSTKRHVEDTPTYSVEHMELVKVLAIRPKQASNDLLPVFCQLEWELFERTMLANPAM</sequence>
<feature type="chain" id="PRO_5022091561" evidence="3">
    <location>
        <begin position="27"/>
        <end position="500"/>
    </location>
</feature>
<feature type="signal peptide" evidence="3">
    <location>
        <begin position="1"/>
        <end position="26"/>
    </location>
</feature>
<dbReference type="EMBL" id="CABITT030000002">
    <property type="protein sequence ID" value="VVA95069.1"/>
    <property type="molecule type" value="Genomic_DNA"/>
</dbReference>
<dbReference type="OrthoDB" id="1112004at2759"/>
<proteinExistence type="predicted"/>
<evidence type="ECO:0000256" key="3">
    <source>
        <dbReference type="SAM" id="SignalP"/>
    </source>
</evidence>
<evidence type="ECO:0000313" key="5">
    <source>
        <dbReference type="Proteomes" id="UP000489600"/>
    </source>
</evidence>
<keyword evidence="1" id="KW-0175">Coiled coil</keyword>
<name>A0A565B2F2_9BRAS</name>
<keyword evidence="3" id="KW-0732">Signal</keyword>
<dbReference type="Proteomes" id="UP000489600">
    <property type="component" value="Unassembled WGS sequence"/>
</dbReference>
<feature type="coiled-coil region" evidence="1">
    <location>
        <begin position="175"/>
        <end position="209"/>
    </location>
</feature>
<organism evidence="4 5">
    <name type="scientific">Arabis nemorensis</name>
    <dbReference type="NCBI Taxonomy" id="586526"/>
    <lineage>
        <taxon>Eukaryota</taxon>
        <taxon>Viridiplantae</taxon>
        <taxon>Streptophyta</taxon>
        <taxon>Embryophyta</taxon>
        <taxon>Tracheophyta</taxon>
        <taxon>Spermatophyta</taxon>
        <taxon>Magnoliopsida</taxon>
        <taxon>eudicotyledons</taxon>
        <taxon>Gunneridae</taxon>
        <taxon>Pentapetalae</taxon>
        <taxon>rosids</taxon>
        <taxon>malvids</taxon>
        <taxon>Brassicales</taxon>
        <taxon>Brassicaceae</taxon>
        <taxon>Arabideae</taxon>
        <taxon>Arabis</taxon>
    </lineage>
</organism>
<evidence type="ECO:0000256" key="2">
    <source>
        <dbReference type="SAM" id="MobiDB-lite"/>
    </source>
</evidence>
<dbReference type="AlphaFoldDB" id="A0A565B2F2"/>
<reference evidence="4" key="1">
    <citation type="submission" date="2019-07" db="EMBL/GenBank/DDBJ databases">
        <authorList>
            <person name="Dittberner H."/>
        </authorList>
    </citation>
    <scope>NUCLEOTIDE SEQUENCE [LARGE SCALE GENOMIC DNA]</scope>
</reference>
<keyword evidence="5" id="KW-1185">Reference proteome</keyword>
<protein>
    <submittedName>
        <fullName evidence="4">Uncharacterized protein</fullName>
    </submittedName>
</protein>
<evidence type="ECO:0000256" key="1">
    <source>
        <dbReference type="SAM" id="Coils"/>
    </source>
</evidence>
<gene>
    <name evidence="4" type="ORF">ANE_LOCUS5514</name>
</gene>
<feature type="region of interest" description="Disordered" evidence="2">
    <location>
        <begin position="262"/>
        <end position="299"/>
    </location>
</feature>
<evidence type="ECO:0000313" key="4">
    <source>
        <dbReference type="EMBL" id="VVA95069.1"/>
    </source>
</evidence>
<accession>A0A565B2F2</accession>
<feature type="compositionally biased region" description="Polar residues" evidence="2">
    <location>
        <begin position="262"/>
        <end position="282"/>
    </location>
</feature>
<comment type="caution">
    <text evidence="4">The sequence shown here is derived from an EMBL/GenBank/DDBJ whole genome shotgun (WGS) entry which is preliminary data.</text>
</comment>